<reference evidence="1 2" key="1">
    <citation type="submission" date="2017-11" db="EMBL/GenBank/DDBJ databases">
        <title>Draft Genome Sequence of Methylobacter psychrotolerans Sph1T, an Obligate Methanotroph from Low-Temperature Environments.</title>
        <authorList>
            <person name="Oshkin I.Y."/>
            <person name="Miroshnikov K."/>
            <person name="Belova S.E."/>
            <person name="Korzhenkov A."/>
            <person name="Toshchakov S.V."/>
            <person name="Dedysh S.N."/>
        </authorList>
    </citation>
    <scope>NUCLEOTIDE SEQUENCE [LARGE SCALE GENOMIC DNA]</scope>
    <source>
        <strain evidence="1 2">Sph1</strain>
    </source>
</reference>
<name>A0A2S5CJI7_9GAMM</name>
<evidence type="ECO:0000313" key="2">
    <source>
        <dbReference type="Proteomes" id="UP000237423"/>
    </source>
</evidence>
<accession>A0A2S5CJI7</accession>
<dbReference type="AlphaFoldDB" id="A0A2S5CJI7"/>
<evidence type="ECO:0000313" key="1">
    <source>
        <dbReference type="EMBL" id="POZ50975.1"/>
    </source>
</evidence>
<protein>
    <submittedName>
        <fullName evidence="1">H(+)/Cl(-) exchange transporter ClcA</fullName>
    </submittedName>
</protein>
<comment type="caution">
    <text evidence="1">The sequence shown here is derived from an EMBL/GenBank/DDBJ whole genome shotgun (WGS) entry which is preliminary data.</text>
</comment>
<dbReference type="Proteomes" id="UP000237423">
    <property type="component" value="Unassembled WGS sequence"/>
</dbReference>
<dbReference type="EMBL" id="PGFZ01000008">
    <property type="protein sequence ID" value="POZ50975.1"/>
    <property type="molecule type" value="Genomic_DNA"/>
</dbReference>
<sequence length="51" mass="5869">MQEQLPRRSKRKYLAFGCENPIKNTSRSDSLFVFLNAKKSIPKANYPNALP</sequence>
<organism evidence="1 2">
    <name type="scientific">Methylovulum psychrotolerans</name>
    <dbReference type="NCBI Taxonomy" id="1704499"/>
    <lineage>
        <taxon>Bacteria</taxon>
        <taxon>Pseudomonadati</taxon>
        <taxon>Pseudomonadota</taxon>
        <taxon>Gammaproteobacteria</taxon>
        <taxon>Methylococcales</taxon>
        <taxon>Methylococcaceae</taxon>
        <taxon>Methylovulum</taxon>
    </lineage>
</organism>
<proteinExistence type="predicted"/>
<gene>
    <name evidence="1" type="ORF">AADEFJLK_03447</name>
</gene>